<comment type="caution">
    <text evidence="1">The sequence shown here is derived from an EMBL/GenBank/DDBJ whole genome shotgun (WGS) entry which is preliminary data.</text>
</comment>
<sequence>MGPHIVYHHQGRDWGKMQNQARAKTSISIGVVVNEQSGTSPLPEAVRGARPTPAILLGRHADVSFLLREKTLVGAAQPVESFWISGQSTHYPISWIKEEVAPLKRMAQD</sequence>
<reference evidence="1" key="1">
    <citation type="journal article" date="2023" name="Science">
        <title>Genome structures resolve the early diversification of teleost fishes.</title>
        <authorList>
            <person name="Parey E."/>
            <person name="Louis A."/>
            <person name="Montfort J."/>
            <person name="Bouchez O."/>
            <person name="Roques C."/>
            <person name="Iampietro C."/>
            <person name="Lluch J."/>
            <person name="Castinel A."/>
            <person name="Donnadieu C."/>
            <person name="Desvignes T."/>
            <person name="Floi Bucao C."/>
            <person name="Jouanno E."/>
            <person name="Wen M."/>
            <person name="Mejri S."/>
            <person name="Dirks R."/>
            <person name="Jansen H."/>
            <person name="Henkel C."/>
            <person name="Chen W.J."/>
            <person name="Zahm M."/>
            <person name="Cabau C."/>
            <person name="Klopp C."/>
            <person name="Thompson A.W."/>
            <person name="Robinson-Rechavi M."/>
            <person name="Braasch I."/>
            <person name="Lecointre G."/>
            <person name="Bobe J."/>
            <person name="Postlethwait J.H."/>
            <person name="Berthelot C."/>
            <person name="Roest Crollius H."/>
            <person name="Guiguen Y."/>
        </authorList>
    </citation>
    <scope>NUCLEOTIDE SEQUENCE</scope>
    <source>
        <strain evidence="1">NC1722</strain>
    </source>
</reference>
<gene>
    <name evidence="1" type="ORF">AAFF_G00264410</name>
</gene>
<organism evidence="1 2">
    <name type="scientific">Aldrovandia affinis</name>
    <dbReference type="NCBI Taxonomy" id="143900"/>
    <lineage>
        <taxon>Eukaryota</taxon>
        <taxon>Metazoa</taxon>
        <taxon>Chordata</taxon>
        <taxon>Craniata</taxon>
        <taxon>Vertebrata</taxon>
        <taxon>Euteleostomi</taxon>
        <taxon>Actinopterygii</taxon>
        <taxon>Neopterygii</taxon>
        <taxon>Teleostei</taxon>
        <taxon>Notacanthiformes</taxon>
        <taxon>Halosauridae</taxon>
        <taxon>Aldrovandia</taxon>
    </lineage>
</organism>
<protein>
    <submittedName>
        <fullName evidence="1">Uncharacterized protein</fullName>
    </submittedName>
</protein>
<evidence type="ECO:0000313" key="1">
    <source>
        <dbReference type="EMBL" id="KAJ8408213.1"/>
    </source>
</evidence>
<dbReference type="AlphaFoldDB" id="A0AAD7SU41"/>
<name>A0AAD7SU41_9TELE</name>
<accession>A0AAD7SU41</accession>
<keyword evidence="2" id="KW-1185">Reference proteome</keyword>
<proteinExistence type="predicted"/>
<dbReference type="EMBL" id="JAINUG010000036">
    <property type="protein sequence ID" value="KAJ8408213.1"/>
    <property type="molecule type" value="Genomic_DNA"/>
</dbReference>
<dbReference type="Proteomes" id="UP001221898">
    <property type="component" value="Unassembled WGS sequence"/>
</dbReference>
<evidence type="ECO:0000313" key="2">
    <source>
        <dbReference type="Proteomes" id="UP001221898"/>
    </source>
</evidence>